<sequence>MLPKMLHLLSLAKRRPRLLRAYLIRIVSTYLLPLCVRLVKNFVFSLIRMQPANYKLL</sequence>
<protein>
    <submittedName>
        <fullName evidence="1">Uncharacterized protein</fullName>
    </submittedName>
</protein>
<evidence type="ECO:0000313" key="2">
    <source>
        <dbReference type="Proteomes" id="UP000053766"/>
    </source>
</evidence>
<dbReference type="AlphaFoldDB" id="A0A0D8XBR3"/>
<name>A0A0D8XBR3_DICVI</name>
<dbReference type="Proteomes" id="UP000053766">
    <property type="component" value="Unassembled WGS sequence"/>
</dbReference>
<reference evidence="1 2" key="1">
    <citation type="submission" date="2013-11" db="EMBL/GenBank/DDBJ databases">
        <title>Draft genome of the bovine lungworm Dictyocaulus viviparus.</title>
        <authorList>
            <person name="Mitreva M."/>
        </authorList>
    </citation>
    <scope>NUCLEOTIDE SEQUENCE [LARGE SCALE GENOMIC DNA]</scope>
    <source>
        <strain evidence="1 2">HannoverDv2000</strain>
    </source>
</reference>
<reference evidence="2" key="2">
    <citation type="journal article" date="2016" name="Sci. Rep.">
        <title>Dictyocaulus viviparus genome, variome and transcriptome elucidate lungworm biology and support future intervention.</title>
        <authorList>
            <person name="McNulty S.N."/>
            <person name="Strube C."/>
            <person name="Rosa B.A."/>
            <person name="Martin J.C."/>
            <person name="Tyagi R."/>
            <person name="Choi Y.J."/>
            <person name="Wang Q."/>
            <person name="Hallsworth Pepin K."/>
            <person name="Zhang X."/>
            <person name="Ozersky P."/>
            <person name="Wilson R.K."/>
            <person name="Sternberg P.W."/>
            <person name="Gasser R.B."/>
            <person name="Mitreva M."/>
        </authorList>
    </citation>
    <scope>NUCLEOTIDE SEQUENCE [LARGE SCALE GENOMIC DNA]</scope>
    <source>
        <strain evidence="2">HannoverDv2000</strain>
    </source>
</reference>
<keyword evidence="2" id="KW-1185">Reference proteome</keyword>
<accession>A0A0D8XBR3</accession>
<gene>
    <name evidence="1" type="ORF">DICVIV_11993</name>
</gene>
<organism evidence="1 2">
    <name type="scientific">Dictyocaulus viviparus</name>
    <name type="common">Bovine lungworm</name>
    <dbReference type="NCBI Taxonomy" id="29172"/>
    <lineage>
        <taxon>Eukaryota</taxon>
        <taxon>Metazoa</taxon>
        <taxon>Ecdysozoa</taxon>
        <taxon>Nematoda</taxon>
        <taxon>Chromadorea</taxon>
        <taxon>Rhabditida</taxon>
        <taxon>Rhabditina</taxon>
        <taxon>Rhabditomorpha</taxon>
        <taxon>Strongyloidea</taxon>
        <taxon>Metastrongylidae</taxon>
        <taxon>Dictyocaulus</taxon>
    </lineage>
</organism>
<evidence type="ECO:0000313" key="1">
    <source>
        <dbReference type="EMBL" id="KJH42033.1"/>
    </source>
</evidence>
<proteinExistence type="predicted"/>
<dbReference type="EMBL" id="KN716721">
    <property type="protein sequence ID" value="KJH42033.1"/>
    <property type="molecule type" value="Genomic_DNA"/>
</dbReference>